<dbReference type="InterPro" id="IPR018062">
    <property type="entry name" value="HTH_AraC-typ_CS"/>
</dbReference>
<dbReference type="RefSeq" id="WP_123847654.1">
    <property type="nucleotide sequence ID" value="NZ_RPDH01000002.1"/>
</dbReference>
<reference evidence="5 6" key="1">
    <citation type="submission" date="2018-11" db="EMBL/GenBank/DDBJ databases">
        <title>Chitinophaga lutea sp.nov., isolate from arsenic contaminated soil.</title>
        <authorList>
            <person name="Zong Y."/>
        </authorList>
    </citation>
    <scope>NUCLEOTIDE SEQUENCE [LARGE SCALE GENOMIC DNA]</scope>
    <source>
        <strain evidence="5 6">ZY74</strain>
    </source>
</reference>
<evidence type="ECO:0000259" key="4">
    <source>
        <dbReference type="PROSITE" id="PS01124"/>
    </source>
</evidence>
<evidence type="ECO:0000256" key="2">
    <source>
        <dbReference type="ARBA" id="ARBA00023125"/>
    </source>
</evidence>
<dbReference type="Pfam" id="PF02311">
    <property type="entry name" value="AraC_binding"/>
    <property type="match status" value="1"/>
</dbReference>
<accession>A0A3N4PKC2</accession>
<keyword evidence="3" id="KW-0804">Transcription</keyword>
<feature type="domain" description="HTH araC/xylS-type" evidence="4">
    <location>
        <begin position="188"/>
        <end position="286"/>
    </location>
</feature>
<dbReference type="CDD" id="cd06986">
    <property type="entry name" value="cupin_MmsR-like_N"/>
    <property type="match status" value="1"/>
</dbReference>
<dbReference type="Gene3D" id="1.10.10.60">
    <property type="entry name" value="Homeodomain-like"/>
    <property type="match status" value="1"/>
</dbReference>
<evidence type="ECO:0000313" key="6">
    <source>
        <dbReference type="Proteomes" id="UP000278351"/>
    </source>
</evidence>
<proteinExistence type="predicted"/>
<dbReference type="InterPro" id="IPR009057">
    <property type="entry name" value="Homeodomain-like_sf"/>
</dbReference>
<keyword evidence="1" id="KW-0805">Transcription regulation</keyword>
<dbReference type="Proteomes" id="UP000278351">
    <property type="component" value="Unassembled WGS sequence"/>
</dbReference>
<dbReference type="SMART" id="SM00342">
    <property type="entry name" value="HTH_ARAC"/>
    <property type="match status" value="1"/>
</dbReference>
<dbReference type="OrthoDB" id="9813413at2"/>
<dbReference type="SUPFAM" id="SSF46689">
    <property type="entry name" value="Homeodomain-like"/>
    <property type="match status" value="2"/>
</dbReference>
<dbReference type="InterPro" id="IPR018060">
    <property type="entry name" value="HTH_AraC"/>
</dbReference>
<name>A0A3N4PKC2_9BACT</name>
<organism evidence="5 6">
    <name type="scientific">Chitinophaga lutea</name>
    <dbReference type="NCBI Taxonomy" id="2488634"/>
    <lineage>
        <taxon>Bacteria</taxon>
        <taxon>Pseudomonadati</taxon>
        <taxon>Bacteroidota</taxon>
        <taxon>Chitinophagia</taxon>
        <taxon>Chitinophagales</taxon>
        <taxon>Chitinophagaceae</taxon>
        <taxon>Chitinophaga</taxon>
    </lineage>
</organism>
<evidence type="ECO:0000256" key="1">
    <source>
        <dbReference type="ARBA" id="ARBA00023015"/>
    </source>
</evidence>
<keyword evidence="6" id="KW-1185">Reference proteome</keyword>
<dbReference type="PANTHER" id="PTHR43280:SF30">
    <property type="entry name" value="MMSAB OPERON REGULATORY PROTEIN"/>
    <property type="match status" value="1"/>
</dbReference>
<dbReference type="AlphaFoldDB" id="A0A3N4PKC2"/>
<comment type="caution">
    <text evidence="5">The sequence shown here is derived from an EMBL/GenBank/DDBJ whole genome shotgun (WGS) entry which is preliminary data.</text>
</comment>
<dbReference type="InterPro" id="IPR037923">
    <property type="entry name" value="HTH-like"/>
</dbReference>
<dbReference type="InterPro" id="IPR020449">
    <property type="entry name" value="Tscrpt_reg_AraC-type_HTH"/>
</dbReference>
<dbReference type="PRINTS" id="PR00032">
    <property type="entry name" value="HTHARAC"/>
</dbReference>
<dbReference type="InterPro" id="IPR003313">
    <property type="entry name" value="AraC-bd"/>
</dbReference>
<dbReference type="SUPFAM" id="SSF51215">
    <property type="entry name" value="Regulatory protein AraC"/>
    <property type="match status" value="1"/>
</dbReference>
<dbReference type="GO" id="GO:0043565">
    <property type="term" value="F:sequence-specific DNA binding"/>
    <property type="evidence" value="ECO:0007669"/>
    <property type="project" value="InterPro"/>
</dbReference>
<dbReference type="GO" id="GO:0003700">
    <property type="term" value="F:DNA-binding transcription factor activity"/>
    <property type="evidence" value="ECO:0007669"/>
    <property type="project" value="InterPro"/>
</dbReference>
<dbReference type="PANTHER" id="PTHR43280">
    <property type="entry name" value="ARAC-FAMILY TRANSCRIPTIONAL REGULATOR"/>
    <property type="match status" value="1"/>
</dbReference>
<protein>
    <submittedName>
        <fullName evidence="5">AraC family transcriptional regulator</fullName>
    </submittedName>
</protein>
<dbReference type="EMBL" id="RPDH01000002">
    <property type="protein sequence ID" value="RPE08656.1"/>
    <property type="molecule type" value="Genomic_DNA"/>
</dbReference>
<sequence length="293" mass="33869">MMTNTPVIQQTNWILPPQLQKKLEKHPLARNLYITEMGFSPENSPRSWSRPKGSPHYSLLYCAHGKGWYDAGHRIPIKANQFVLIPKKTPFSAGSDTKHPWRLYTIQFNGLLADEIFAYLAPGKKGAPRTVPPLVGRIAQFDDIHHHLDLMNNIENLLYANFRFYSFLGTFRLTVFNYMKKGADNIIERSINIMKQHLHGQLTLADLARETQLSASYLSALFKEKTKYSPIQLYNSLKIQKASQLLKESKLSIKQIAQDMGYTDQYSFSRSFKLVMGTSPKQFREERYLRRPL</sequence>
<keyword evidence="2" id="KW-0238">DNA-binding</keyword>
<evidence type="ECO:0000313" key="5">
    <source>
        <dbReference type="EMBL" id="RPE08656.1"/>
    </source>
</evidence>
<evidence type="ECO:0000256" key="3">
    <source>
        <dbReference type="ARBA" id="ARBA00023163"/>
    </source>
</evidence>
<dbReference type="Pfam" id="PF12833">
    <property type="entry name" value="HTH_18"/>
    <property type="match status" value="1"/>
</dbReference>
<dbReference type="PROSITE" id="PS00041">
    <property type="entry name" value="HTH_ARAC_FAMILY_1"/>
    <property type="match status" value="1"/>
</dbReference>
<gene>
    <name evidence="5" type="ORF">EGT74_16590</name>
</gene>
<dbReference type="PROSITE" id="PS01124">
    <property type="entry name" value="HTH_ARAC_FAMILY_2"/>
    <property type="match status" value="1"/>
</dbReference>